<reference evidence="2" key="1">
    <citation type="journal article" date="2011" name="PLoS Biol.">
        <title>Gene gain and loss during evolution of obligate parasitism in the white rust pathogen of Arabidopsis thaliana.</title>
        <authorList>
            <person name="Kemen E."/>
            <person name="Gardiner A."/>
            <person name="Schultz-Larsen T."/>
            <person name="Kemen A.C."/>
            <person name="Balmuth A.L."/>
            <person name="Robert-Seilaniantz A."/>
            <person name="Bailey K."/>
            <person name="Holub E."/>
            <person name="Studholme D.J."/>
            <person name="Maclean D."/>
            <person name="Jones J.D."/>
        </authorList>
    </citation>
    <scope>NUCLEOTIDE SEQUENCE</scope>
</reference>
<proteinExistence type="predicted"/>
<dbReference type="AlphaFoldDB" id="F0WTF6"/>
<protein>
    <submittedName>
        <fullName evidence="2">AlNc14C250G9635 protein</fullName>
    </submittedName>
</protein>
<dbReference type="EMBL" id="FR824295">
    <property type="protein sequence ID" value="CCA24646.1"/>
    <property type="molecule type" value="Genomic_DNA"/>
</dbReference>
<organism evidence="2">
    <name type="scientific">Albugo laibachii Nc14</name>
    <dbReference type="NCBI Taxonomy" id="890382"/>
    <lineage>
        <taxon>Eukaryota</taxon>
        <taxon>Sar</taxon>
        <taxon>Stramenopiles</taxon>
        <taxon>Oomycota</taxon>
        <taxon>Peronosporomycetes</taxon>
        <taxon>Albuginales</taxon>
        <taxon>Albuginaceae</taxon>
        <taxon>Albugo</taxon>
    </lineage>
</organism>
<evidence type="ECO:0000313" key="2">
    <source>
        <dbReference type="EMBL" id="CCA24646.1"/>
    </source>
</evidence>
<accession>F0WTF6</accession>
<reference evidence="2" key="2">
    <citation type="submission" date="2011-02" db="EMBL/GenBank/DDBJ databases">
        <authorList>
            <person name="MacLean D."/>
        </authorList>
    </citation>
    <scope>NUCLEOTIDE SEQUENCE</scope>
</reference>
<evidence type="ECO:0000256" key="1">
    <source>
        <dbReference type="SAM" id="MobiDB-lite"/>
    </source>
</evidence>
<sequence>MLPQGDQVLTNSLGTPIVGVRSPSELAPKSPQDVLPRRKQLLRRDLQQYFFQYRDKIAIVRHDGSTPRKDLTSGLKACSLD</sequence>
<feature type="region of interest" description="Disordered" evidence="1">
    <location>
        <begin position="1"/>
        <end position="34"/>
    </location>
</feature>
<dbReference type="HOGENOM" id="CLU_2578841_0_0_1"/>
<gene>
    <name evidence="2" type="primary">AlNc14C250G9635</name>
    <name evidence="2" type="ORF">ALNC14_107900</name>
</gene>
<name>F0WTF6_9STRA</name>